<sequence length="125" mass="14267">MDDCETLRQKKEKCFAKNGEKAEKCRVFKLKEKRCLAFRHCPVEAIPYYGTLDAEKAMCGAFEEAFCFGNPRIMGIDSAKEKENNVKIYKYHQRALGKIGGNRQKFRQCKSISSALSKCLRQAAS</sequence>
<dbReference type="Proteomes" id="UP001295423">
    <property type="component" value="Unassembled WGS sequence"/>
</dbReference>
<organism evidence="1 2">
    <name type="scientific">Cylindrotheca closterium</name>
    <dbReference type="NCBI Taxonomy" id="2856"/>
    <lineage>
        <taxon>Eukaryota</taxon>
        <taxon>Sar</taxon>
        <taxon>Stramenopiles</taxon>
        <taxon>Ochrophyta</taxon>
        <taxon>Bacillariophyta</taxon>
        <taxon>Bacillariophyceae</taxon>
        <taxon>Bacillariophycidae</taxon>
        <taxon>Bacillariales</taxon>
        <taxon>Bacillariaceae</taxon>
        <taxon>Cylindrotheca</taxon>
    </lineage>
</organism>
<proteinExistence type="predicted"/>
<protein>
    <submittedName>
        <fullName evidence="1">Uncharacterized protein</fullName>
    </submittedName>
</protein>
<gene>
    <name evidence="1" type="ORF">CYCCA115_LOCUS17900</name>
</gene>
<dbReference type="AlphaFoldDB" id="A0AAD2JKP0"/>
<evidence type="ECO:0000313" key="1">
    <source>
        <dbReference type="EMBL" id="CAJ1959479.1"/>
    </source>
</evidence>
<dbReference type="EMBL" id="CAKOGP040002003">
    <property type="protein sequence ID" value="CAJ1959479.1"/>
    <property type="molecule type" value="Genomic_DNA"/>
</dbReference>
<keyword evidence="2" id="KW-1185">Reference proteome</keyword>
<reference evidence="1" key="1">
    <citation type="submission" date="2023-08" db="EMBL/GenBank/DDBJ databases">
        <authorList>
            <person name="Audoor S."/>
            <person name="Bilcke G."/>
        </authorList>
    </citation>
    <scope>NUCLEOTIDE SEQUENCE</scope>
</reference>
<comment type="caution">
    <text evidence="1">The sequence shown here is derived from an EMBL/GenBank/DDBJ whole genome shotgun (WGS) entry which is preliminary data.</text>
</comment>
<name>A0AAD2JKP0_9STRA</name>
<accession>A0AAD2JKP0</accession>
<evidence type="ECO:0000313" key="2">
    <source>
        <dbReference type="Proteomes" id="UP001295423"/>
    </source>
</evidence>